<evidence type="ECO:0000256" key="1">
    <source>
        <dbReference type="ARBA" id="ARBA00001933"/>
    </source>
</evidence>
<dbReference type="GO" id="GO:0004123">
    <property type="term" value="F:cystathionine gamma-lyase activity"/>
    <property type="evidence" value="ECO:0007669"/>
    <property type="project" value="TreeGrafter"/>
</dbReference>
<dbReference type="InterPro" id="IPR015424">
    <property type="entry name" value="PyrdxlP-dep_Trfase"/>
</dbReference>
<evidence type="ECO:0008006" key="4">
    <source>
        <dbReference type="Google" id="ProtNLM"/>
    </source>
</evidence>
<keyword evidence="2" id="KW-0663">Pyridoxal phosphate</keyword>
<dbReference type="InterPro" id="IPR015421">
    <property type="entry name" value="PyrdxlP-dep_Trfase_major"/>
</dbReference>
<dbReference type="GO" id="GO:0030170">
    <property type="term" value="F:pyridoxal phosphate binding"/>
    <property type="evidence" value="ECO:0007669"/>
    <property type="project" value="InterPro"/>
</dbReference>
<dbReference type="Pfam" id="PF01053">
    <property type="entry name" value="Cys_Met_Meta_PP"/>
    <property type="match status" value="1"/>
</dbReference>
<proteinExistence type="predicted"/>
<dbReference type="GO" id="GO:0019346">
    <property type="term" value="P:transsulfuration"/>
    <property type="evidence" value="ECO:0007669"/>
    <property type="project" value="InterPro"/>
</dbReference>
<dbReference type="InterPro" id="IPR000277">
    <property type="entry name" value="Cys/Met-Metab_PyrdxlP-dep_enz"/>
</dbReference>
<dbReference type="PANTHER" id="PTHR11808:SF85">
    <property type="entry name" value="CYSTATHIONINE GAMMA-LYASE-RELATED"/>
    <property type="match status" value="1"/>
</dbReference>
<dbReference type="GO" id="GO:0019343">
    <property type="term" value="P:cysteine biosynthetic process via cystathionine"/>
    <property type="evidence" value="ECO:0007669"/>
    <property type="project" value="TreeGrafter"/>
</dbReference>
<dbReference type="Gene3D" id="3.40.640.10">
    <property type="entry name" value="Type I PLP-dependent aspartate aminotransferase-like (Major domain)"/>
    <property type="match status" value="1"/>
</dbReference>
<evidence type="ECO:0000256" key="2">
    <source>
        <dbReference type="ARBA" id="ARBA00022898"/>
    </source>
</evidence>
<name>A0A381ZJ10_9ZZZZ</name>
<dbReference type="GO" id="GO:0005737">
    <property type="term" value="C:cytoplasm"/>
    <property type="evidence" value="ECO:0007669"/>
    <property type="project" value="TreeGrafter"/>
</dbReference>
<dbReference type="EMBL" id="UINC01021352">
    <property type="protein sequence ID" value="SVA88737.1"/>
    <property type="molecule type" value="Genomic_DNA"/>
</dbReference>
<feature type="non-terminal residue" evidence="3">
    <location>
        <position position="383"/>
    </location>
</feature>
<gene>
    <name evidence="3" type="ORF">METZ01_LOCUS141591</name>
</gene>
<protein>
    <recommendedName>
        <fullName evidence="4">Cystathionine gamma-synthase</fullName>
    </recommendedName>
</protein>
<sequence length="383" mass="41187">MSNKESNLKLGGLSAETLSAQALGRVDPVTRALIPALHPSTTFQRDADGGYSSGRAYSRPHNPTYDEAEDLLAALEGGHDCLLFSSGMAAANAVFQALLPGDHVVAPKMMYWALRKWLVDFAIPWGLRVDFADIQDLGILAAAMRPGRTKLVWLETPANPMWTITDIRAAADIAHGAGARLAVDSTIATPVLTRPITLGADLVVHSASKYLNGHGDVLAGAIVGARNDGFWQRIRAWRRDGGAMLGTLEAWLLQRGMRTLFIRVARCSESAMALARHFQNDSRIMHVLYPGLVEHPGHEVAAQQMQGAFGGMLSLRIQGGEQAARAVAAEVKVFKRATSLGGVESLIEHRASIEGQATPVPDDLLRLSIGLEAVNDLIADLEQ</sequence>
<dbReference type="FunFam" id="3.40.640.10:FF:000046">
    <property type="entry name" value="Cystathionine gamma-lyase"/>
    <property type="match status" value="1"/>
</dbReference>
<organism evidence="3">
    <name type="scientific">marine metagenome</name>
    <dbReference type="NCBI Taxonomy" id="408172"/>
    <lineage>
        <taxon>unclassified sequences</taxon>
        <taxon>metagenomes</taxon>
        <taxon>ecological metagenomes</taxon>
    </lineage>
</organism>
<dbReference type="CDD" id="cd00614">
    <property type="entry name" value="CGS_like"/>
    <property type="match status" value="1"/>
</dbReference>
<dbReference type="PANTHER" id="PTHR11808">
    <property type="entry name" value="TRANS-SULFURATION ENZYME FAMILY MEMBER"/>
    <property type="match status" value="1"/>
</dbReference>
<dbReference type="AlphaFoldDB" id="A0A381ZJ10"/>
<dbReference type="PIRSF" id="PIRSF001434">
    <property type="entry name" value="CGS"/>
    <property type="match status" value="1"/>
</dbReference>
<dbReference type="Gene3D" id="3.90.1150.10">
    <property type="entry name" value="Aspartate Aminotransferase, domain 1"/>
    <property type="match status" value="1"/>
</dbReference>
<accession>A0A381ZJ10</accession>
<reference evidence="3" key="1">
    <citation type="submission" date="2018-05" db="EMBL/GenBank/DDBJ databases">
        <authorList>
            <person name="Lanie J.A."/>
            <person name="Ng W.-L."/>
            <person name="Kazmierczak K.M."/>
            <person name="Andrzejewski T.M."/>
            <person name="Davidsen T.M."/>
            <person name="Wayne K.J."/>
            <person name="Tettelin H."/>
            <person name="Glass J.I."/>
            <person name="Rusch D."/>
            <person name="Podicherti R."/>
            <person name="Tsui H.-C.T."/>
            <person name="Winkler M.E."/>
        </authorList>
    </citation>
    <scope>NUCLEOTIDE SEQUENCE</scope>
</reference>
<dbReference type="SUPFAM" id="SSF53383">
    <property type="entry name" value="PLP-dependent transferases"/>
    <property type="match status" value="1"/>
</dbReference>
<evidence type="ECO:0000313" key="3">
    <source>
        <dbReference type="EMBL" id="SVA88737.1"/>
    </source>
</evidence>
<comment type="cofactor">
    <cofactor evidence="1">
        <name>pyridoxal 5'-phosphate</name>
        <dbReference type="ChEBI" id="CHEBI:597326"/>
    </cofactor>
</comment>
<dbReference type="InterPro" id="IPR015422">
    <property type="entry name" value="PyrdxlP-dep_Trfase_small"/>
</dbReference>